<feature type="transmembrane region" description="Helical" evidence="1">
    <location>
        <begin position="7"/>
        <end position="25"/>
    </location>
</feature>
<comment type="caution">
    <text evidence="2">The sequence shown here is derived from an EMBL/GenBank/DDBJ whole genome shotgun (WGS) entry which is preliminary data.</text>
</comment>
<organism evidence="2 3">
    <name type="scientific">Stackebrandtia albiflava</name>
    <dbReference type="NCBI Taxonomy" id="406432"/>
    <lineage>
        <taxon>Bacteria</taxon>
        <taxon>Bacillati</taxon>
        <taxon>Actinomycetota</taxon>
        <taxon>Actinomycetes</taxon>
        <taxon>Glycomycetales</taxon>
        <taxon>Glycomycetaceae</taxon>
        <taxon>Stackebrandtia</taxon>
    </lineage>
</organism>
<dbReference type="EMBL" id="VLLL01000003">
    <property type="protein sequence ID" value="TWJ16898.1"/>
    <property type="molecule type" value="Genomic_DNA"/>
</dbReference>
<dbReference type="Proteomes" id="UP000321617">
    <property type="component" value="Unassembled WGS sequence"/>
</dbReference>
<keyword evidence="3" id="KW-1185">Reference proteome</keyword>
<dbReference type="InterPro" id="IPR021214">
    <property type="entry name" value="DUF2568"/>
</dbReference>
<sequence length="117" mass="12671">MKRLNLLLFLFLELANYTVVGWWGFATFAELPARLLMGVGGIVVLITVWVLFGAPGARWPLVGLGRVALLVVWFGAGVAALCGLEQWVLAVAFAVLCVVSAGLETLWGQYRPVAGRR</sequence>
<keyword evidence="1" id="KW-0812">Transmembrane</keyword>
<keyword evidence="1" id="KW-1133">Transmembrane helix</keyword>
<feature type="transmembrane region" description="Helical" evidence="1">
    <location>
        <begin position="87"/>
        <end position="107"/>
    </location>
</feature>
<evidence type="ECO:0000313" key="2">
    <source>
        <dbReference type="EMBL" id="TWJ16898.1"/>
    </source>
</evidence>
<reference evidence="2 3" key="1">
    <citation type="journal article" date="2013" name="Stand. Genomic Sci.">
        <title>Genomic Encyclopedia of Type Strains, Phase I: The one thousand microbial genomes (KMG-I) project.</title>
        <authorList>
            <person name="Kyrpides N.C."/>
            <person name="Woyke T."/>
            <person name="Eisen J.A."/>
            <person name="Garrity G."/>
            <person name="Lilburn T.G."/>
            <person name="Beck B.J."/>
            <person name="Whitman W.B."/>
            <person name="Hugenholtz P."/>
            <person name="Klenk H.P."/>
        </authorList>
    </citation>
    <scope>NUCLEOTIDE SEQUENCE [LARGE SCALE GENOMIC DNA]</scope>
    <source>
        <strain evidence="2 3">DSM 45044</strain>
    </source>
</reference>
<accession>A0A562VG92</accession>
<dbReference type="Pfam" id="PF10823">
    <property type="entry name" value="DUF2568"/>
    <property type="match status" value="1"/>
</dbReference>
<dbReference type="AlphaFoldDB" id="A0A562VG92"/>
<keyword evidence="1" id="KW-0472">Membrane</keyword>
<evidence type="ECO:0000313" key="3">
    <source>
        <dbReference type="Proteomes" id="UP000321617"/>
    </source>
</evidence>
<name>A0A562VG92_9ACTN</name>
<proteinExistence type="predicted"/>
<feature type="transmembrane region" description="Helical" evidence="1">
    <location>
        <begin position="59"/>
        <end position="81"/>
    </location>
</feature>
<dbReference type="RefSeq" id="WP_211354214.1">
    <property type="nucleotide sequence ID" value="NZ_BAABIJ010000010.1"/>
</dbReference>
<evidence type="ECO:0000256" key="1">
    <source>
        <dbReference type="SAM" id="Phobius"/>
    </source>
</evidence>
<protein>
    <submittedName>
        <fullName evidence="2">Uncharacterized protein DUF2568</fullName>
    </submittedName>
</protein>
<gene>
    <name evidence="2" type="ORF">LX16_0149</name>
</gene>
<feature type="transmembrane region" description="Helical" evidence="1">
    <location>
        <begin position="31"/>
        <end position="52"/>
    </location>
</feature>